<dbReference type="WBParaSite" id="MCU_003329-RA">
    <property type="protein sequence ID" value="MCU_003329-RA"/>
    <property type="gene ID" value="MCU_003329"/>
</dbReference>
<sequence length="138" mass="15521">MDCKSAFCGLIFEIGFNEKEPNNFGSCWGQVSERSVFWGSPLLVQLKTNYRNGRGQKLFEESIQLLEKQGSVPVTSTEKGDLRIFLQGSLAYKSRFWVNRKGHCAGDGTVIAGQAFSSQDIRNSTNWHPLLGIFILRK</sequence>
<organism evidence="1">
    <name type="scientific">Mesocestoides corti</name>
    <name type="common">Flatworm</name>
    <dbReference type="NCBI Taxonomy" id="53468"/>
    <lineage>
        <taxon>Eukaryota</taxon>
        <taxon>Metazoa</taxon>
        <taxon>Spiralia</taxon>
        <taxon>Lophotrochozoa</taxon>
        <taxon>Platyhelminthes</taxon>
        <taxon>Cestoda</taxon>
        <taxon>Eucestoda</taxon>
        <taxon>Cyclophyllidea</taxon>
        <taxon>Mesocestoididae</taxon>
        <taxon>Mesocestoides</taxon>
    </lineage>
</organism>
<name>A0A5K3EV35_MESCO</name>
<dbReference type="AlphaFoldDB" id="A0A5K3EV35"/>
<protein>
    <submittedName>
        <fullName evidence="1">Calpain catalytic domain-containing protein</fullName>
    </submittedName>
</protein>
<accession>A0A5K3EV35</accession>
<evidence type="ECO:0000313" key="1">
    <source>
        <dbReference type="WBParaSite" id="MCU_003329-RA"/>
    </source>
</evidence>
<proteinExistence type="predicted"/>
<reference evidence="1" key="1">
    <citation type="submission" date="2019-11" db="UniProtKB">
        <authorList>
            <consortium name="WormBaseParasite"/>
        </authorList>
    </citation>
    <scope>IDENTIFICATION</scope>
</reference>